<keyword evidence="1" id="KW-0732">Signal</keyword>
<accession>A0A3S4HIK4</accession>
<dbReference type="AlphaFoldDB" id="A0A3S4HIK4"/>
<gene>
    <name evidence="2" type="ORF">NCTC9695_03247</name>
</gene>
<feature type="chain" id="PRO_5018729648" evidence="1">
    <location>
        <begin position="25"/>
        <end position="158"/>
    </location>
</feature>
<dbReference type="Proteomes" id="UP000275777">
    <property type="component" value="Chromosome"/>
</dbReference>
<proteinExistence type="predicted"/>
<feature type="signal peptide" evidence="1">
    <location>
        <begin position="1"/>
        <end position="24"/>
    </location>
</feature>
<dbReference type="EMBL" id="LR134182">
    <property type="protein sequence ID" value="VEB42796.1"/>
    <property type="molecule type" value="Genomic_DNA"/>
</dbReference>
<sequence length="158" mass="16526">MTRSQNVLAGLLLAGLLAPHAVSAEGYQTRPGAGRAGRRAAHAASIAEPQGDAVLQTHRPGLPAIADVAQPELKLAGLRLNPRMRAASRFDFGSALTLLDVKSGKSRPVTACGQAAHLRQRLVAGRQTGGAQPMGDRGVELWLLDAASARARRLEIST</sequence>
<evidence type="ECO:0000313" key="2">
    <source>
        <dbReference type="EMBL" id="VEB42796.1"/>
    </source>
</evidence>
<evidence type="ECO:0000313" key="3">
    <source>
        <dbReference type="Proteomes" id="UP000275777"/>
    </source>
</evidence>
<protein>
    <submittedName>
        <fullName evidence="2">Uncharacterized protein</fullName>
    </submittedName>
</protein>
<evidence type="ECO:0000256" key="1">
    <source>
        <dbReference type="SAM" id="SignalP"/>
    </source>
</evidence>
<name>A0A3S4HIK4_CHRVL</name>
<reference evidence="2 3" key="1">
    <citation type="submission" date="2018-12" db="EMBL/GenBank/DDBJ databases">
        <authorList>
            <consortium name="Pathogen Informatics"/>
        </authorList>
    </citation>
    <scope>NUCLEOTIDE SEQUENCE [LARGE SCALE GENOMIC DNA]</scope>
    <source>
        <strain evidence="2 3">NCTC9695</strain>
    </source>
</reference>
<organism evidence="2 3">
    <name type="scientific">Chromobacterium violaceum</name>
    <dbReference type="NCBI Taxonomy" id="536"/>
    <lineage>
        <taxon>Bacteria</taxon>
        <taxon>Pseudomonadati</taxon>
        <taxon>Pseudomonadota</taxon>
        <taxon>Betaproteobacteria</taxon>
        <taxon>Neisseriales</taxon>
        <taxon>Chromobacteriaceae</taxon>
        <taxon>Chromobacterium</taxon>
    </lineage>
</organism>